<evidence type="ECO:0000259" key="1">
    <source>
        <dbReference type="Pfam" id="PF03551"/>
    </source>
</evidence>
<dbReference type="InterPro" id="IPR029063">
    <property type="entry name" value="SAM-dependent_MTases_sf"/>
</dbReference>
<dbReference type="InterPro" id="IPR025714">
    <property type="entry name" value="Methyltranfer_dom"/>
</dbReference>
<feature type="domain" description="Transcription regulator PadR N-terminal" evidence="1">
    <location>
        <begin position="10"/>
        <end position="77"/>
    </location>
</feature>
<dbReference type="EMBL" id="CP120997">
    <property type="protein sequence ID" value="WLQ32917.1"/>
    <property type="molecule type" value="Genomic_DNA"/>
</dbReference>
<dbReference type="InterPro" id="IPR036388">
    <property type="entry name" value="WH-like_DNA-bd_sf"/>
</dbReference>
<dbReference type="PANTHER" id="PTHR43861">
    <property type="entry name" value="TRANS-ACONITATE 2-METHYLTRANSFERASE-RELATED"/>
    <property type="match status" value="1"/>
</dbReference>
<organism evidence="3 4">
    <name type="scientific">Streptomyces castrisilvae</name>
    <dbReference type="NCBI Taxonomy" id="3033811"/>
    <lineage>
        <taxon>Bacteria</taxon>
        <taxon>Bacillati</taxon>
        <taxon>Actinomycetota</taxon>
        <taxon>Actinomycetes</taxon>
        <taxon>Kitasatosporales</taxon>
        <taxon>Streptomycetaceae</taxon>
        <taxon>Streptomyces</taxon>
    </lineage>
</organism>
<accession>A0ABY9HEG2</accession>
<dbReference type="Gene3D" id="1.10.10.10">
    <property type="entry name" value="Winged helix-like DNA-binding domain superfamily/Winged helix DNA-binding domain"/>
    <property type="match status" value="1"/>
</dbReference>
<feature type="domain" description="Methyltransferase" evidence="2">
    <location>
        <begin position="127"/>
        <end position="232"/>
    </location>
</feature>
<dbReference type="Gene3D" id="3.40.50.150">
    <property type="entry name" value="Vaccinia Virus protein VP39"/>
    <property type="match status" value="1"/>
</dbReference>
<protein>
    <submittedName>
        <fullName evidence="3">Methyltransferase domain-containing protein</fullName>
    </submittedName>
</protein>
<dbReference type="CDD" id="cd02440">
    <property type="entry name" value="AdoMet_MTases"/>
    <property type="match status" value="1"/>
</dbReference>
<dbReference type="SUPFAM" id="SSF53335">
    <property type="entry name" value="S-adenosyl-L-methionine-dependent methyltransferases"/>
    <property type="match status" value="1"/>
</dbReference>
<keyword evidence="4" id="KW-1185">Reference proteome</keyword>
<dbReference type="Proteomes" id="UP001239522">
    <property type="component" value="Chromosome"/>
</dbReference>
<evidence type="ECO:0000259" key="2">
    <source>
        <dbReference type="Pfam" id="PF13847"/>
    </source>
</evidence>
<dbReference type="Pfam" id="PF13847">
    <property type="entry name" value="Methyltransf_31"/>
    <property type="match status" value="1"/>
</dbReference>
<gene>
    <name evidence="3" type="ORF">P8A18_05385</name>
</gene>
<evidence type="ECO:0000313" key="3">
    <source>
        <dbReference type="EMBL" id="WLQ32917.1"/>
    </source>
</evidence>
<evidence type="ECO:0000313" key="4">
    <source>
        <dbReference type="Proteomes" id="UP001239522"/>
    </source>
</evidence>
<dbReference type="InterPro" id="IPR005149">
    <property type="entry name" value="Tscrpt_reg_PadR_N"/>
</dbReference>
<dbReference type="GO" id="GO:0008168">
    <property type="term" value="F:methyltransferase activity"/>
    <property type="evidence" value="ECO:0007669"/>
    <property type="project" value="UniProtKB-KW"/>
</dbReference>
<dbReference type="InterPro" id="IPR036390">
    <property type="entry name" value="WH_DNA-bd_sf"/>
</dbReference>
<proteinExistence type="predicted"/>
<name>A0ABY9HEG2_9ACTN</name>
<dbReference type="RefSeq" id="WP_306052198.1">
    <property type="nucleotide sequence ID" value="NZ_CP120997.1"/>
</dbReference>
<sequence>MRTNDAQMLVLCALADGPLHGYAINAAIEQVSGHRLGPGSLYGALARLEAKRLVEPLEEKGRQRPFRLTPGGRGLLEREAHSMARLSGRVFESAVPDAVGYLDQLAATEAARSYKSVMLDALDVRPGERALDLGCGPGTDLGTLAEAVGPSGRVIGIDSSREMVGRARERTENLPVVGVEPGDIHALPIEDDGIDRARTDRVLQHVADPAQVLAEARRVLRPGGRLVMGEPDWDSLAIDYPDVEVSRAYTRHVTDKVVRNGVIGRQLTRLALDAGFAVPAVVPVTSVFRDVRAADRVLGIQRNTERAVSAGYLPAPAARKWLDRLATGPFFASVTLYVVVADAEAVPG</sequence>
<dbReference type="PANTHER" id="PTHR43861:SF1">
    <property type="entry name" value="TRANS-ACONITATE 2-METHYLTRANSFERASE"/>
    <property type="match status" value="1"/>
</dbReference>
<dbReference type="SUPFAM" id="SSF46785">
    <property type="entry name" value="Winged helix' DNA-binding domain"/>
    <property type="match status" value="1"/>
</dbReference>
<keyword evidence="3" id="KW-0808">Transferase</keyword>
<reference evidence="3 4" key="1">
    <citation type="submission" date="2023-03" db="EMBL/GenBank/DDBJ databases">
        <title>Isolation and description of six Streptomyces strains from soil environments, able to metabolize different microbial glucans.</title>
        <authorList>
            <person name="Widen T."/>
            <person name="Larsbrink J."/>
        </authorList>
    </citation>
    <scope>NUCLEOTIDE SEQUENCE [LARGE SCALE GENOMIC DNA]</scope>
    <source>
        <strain evidence="3 4">Mut1</strain>
    </source>
</reference>
<dbReference type="GO" id="GO:0032259">
    <property type="term" value="P:methylation"/>
    <property type="evidence" value="ECO:0007669"/>
    <property type="project" value="UniProtKB-KW"/>
</dbReference>
<keyword evidence="3" id="KW-0489">Methyltransferase</keyword>
<dbReference type="Pfam" id="PF03551">
    <property type="entry name" value="PadR"/>
    <property type="match status" value="1"/>
</dbReference>